<name>A0A7J6C9S7_9TELE</name>
<evidence type="ECO:0000313" key="2">
    <source>
        <dbReference type="EMBL" id="KAF4103335.1"/>
    </source>
</evidence>
<feature type="chain" id="PRO_5029652782" evidence="1">
    <location>
        <begin position="23"/>
        <end position="110"/>
    </location>
</feature>
<organism evidence="2 3">
    <name type="scientific">Onychostoma macrolepis</name>
    <dbReference type="NCBI Taxonomy" id="369639"/>
    <lineage>
        <taxon>Eukaryota</taxon>
        <taxon>Metazoa</taxon>
        <taxon>Chordata</taxon>
        <taxon>Craniata</taxon>
        <taxon>Vertebrata</taxon>
        <taxon>Euteleostomi</taxon>
        <taxon>Actinopterygii</taxon>
        <taxon>Neopterygii</taxon>
        <taxon>Teleostei</taxon>
        <taxon>Ostariophysi</taxon>
        <taxon>Cypriniformes</taxon>
        <taxon>Cyprinidae</taxon>
        <taxon>Acrossocheilinae</taxon>
        <taxon>Onychostoma</taxon>
    </lineage>
</organism>
<dbReference type="Proteomes" id="UP000579812">
    <property type="component" value="Unassembled WGS sequence"/>
</dbReference>
<comment type="caution">
    <text evidence="2">The sequence shown here is derived from an EMBL/GenBank/DDBJ whole genome shotgun (WGS) entry which is preliminary data.</text>
</comment>
<keyword evidence="3" id="KW-1185">Reference proteome</keyword>
<gene>
    <name evidence="2" type="ORF">G5714_016218</name>
</gene>
<keyword evidence="1" id="KW-0732">Signal</keyword>
<dbReference type="EMBL" id="JAAMOB010000016">
    <property type="protein sequence ID" value="KAF4103335.1"/>
    <property type="molecule type" value="Genomic_DNA"/>
</dbReference>
<dbReference type="OrthoDB" id="8820145at2759"/>
<accession>A0A7J6C9S7</accession>
<feature type="signal peptide" evidence="1">
    <location>
        <begin position="1"/>
        <end position="22"/>
    </location>
</feature>
<sequence>MNFQLLLLVFAVVIATNIHCQAQPPLGNSNKSPAVKGQVISRQQGKTCNCTGRRNALEQNNCPCELQRQYRILSKEQKALCLKKGISTFKKCQQLIGGNRKEKKGFSMPI</sequence>
<protein>
    <submittedName>
        <fullName evidence="2">Uncharacterized protein</fullName>
    </submittedName>
</protein>
<dbReference type="AlphaFoldDB" id="A0A7J6C9S7"/>
<evidence type="ECO:0000313" key="3">
    <source>
        <dbReference type="Proteomes" id="UP000579812"/>
    </source>
</evidence>
<proteinExistence type="predicted"/>
<reference evidence="2 3" key="1">
    <citation type="submission" date="2020-04" db="EMBL/GenBank/DDBJ databases">
        <title>Chromosome-level genome assembly of a cyprinid fish Onychostoma macrolepis by integration of Nanopore Sequencing, Bionano and Hi-C technology.</title>
        <authorList>
            <person name="Wang D."/>
        </authorList>
    </citation>
    <scope>NUCLEOTIDE SEQUENCE [LARGE SCALE GENOMIC DNA]</scope>
    <source>
        <strain evidence="2">SWU-2019</strain>
        <tissue evidence="2">Muscle</tissue>
    </source>
</reference>
<evidence type="ECO:0000256" key="1">
    <source>
        <dbReference type="SAM" id="SignalP"/>
    </source>
</evidence>